<feature type="transmembrane region" description="Helical" evidence="1">
    <location>
        <begin position="411"/>
        <end position="435"/>
    </location>
</feature>
<gene>
    <name evidence="2" type="ORF">QN277_019015</name>
</gene>
<dbReference type="EMBL" id="JAWXYG010000004">
    <property type="protein sequence ID" value="KAK4276014.1"/>
    <property type="molecule type" value="Genomic_DNA"/>
</dbReference>
<dbReference type="Proteomes" id="UP001293593">
    <property type="component" value="Unassembled WGS sequence"/>
</dbReference>
<name>A0AAE1JXT4_9FABA</name>
<sequence length="451" mass="52168">MELGGTHQWVVQMNEKLKSHESSSMEIEKWKKRCIYAVPSSVSDLNKRAYNPETVSFGPYHHMNKQVVAMEEHKHRALFHFLRRCGKPLEVLIETMAEVKEDLKDCYKPLDNQWENNDHSFLKMLILDGCFMLEILRFADCDDNNGRDYEENDPIFSCHGRLYVIPYIKRDMLMLENQIPMMVLEKLIEFEGNKNQDIPQLLNKLILKFFRRPSPDLILKSKKNFLHILDLYRKSLLPNEPTHPTIVYKQTKSTDHEDEIIIPSARELQDAGIKFKPSKTDSLKDVSFISGILRIPPIIVDDCTETMLLNLIAFERMHVGAGNEVSAFIFFMDNIIDNEIDVEILERKGIIQNVLGSDKTVAKLFNSLSRDISVDREGGLDILQVSVRRYCKNPWNKWRANLIETYFRNPWALVSLAAAIFLFVLTIVQTTFSILQVTNSNGASPPPRPCH</sequence>
<evidence type="ECO:0000313" key="3">
    <source>
        <dbReference type="Proteomes" id="UP001293593"/>
    </source>
</evidence>
<dbReference type="InterPro" id="IPR004158">
    <property type="entry name" value="DUF247_pln"/>
</dbReference>
<evidence type="ECO:0000256" key="1">
    <source>
        <dbReference type="SAM" id="Phobius"/>
    </source>
</evidence>
<keyword evidence="1" id="KW-0812">Transmembrane</keyword>
<evidence type="ECO:0000313" key="2">
    <source>
        <dbReference type="EMBL" id="KAK4276014.1"/>
    </source>
</evidence>
<dbReference type="Pfam" id="PF03140">
    <property type="entry name" value="DUF247"/>
    <property type="match status" value="1"/>
</dbReference>
<organism evidence="2 3">
    <name type="scientific">Acacia crassicarpa</name>
    <name type="common">northern wattle</name>
    <dbReference type="NCBI Taxonomy" id="499986"/>
    <lineage>
        <taxon>Eukaryota</taxon>
        <taxon>Viridiplantae</taxon>
        <taxon>Streptophyta</taxon>
        <taxon>Embryophyta</taxon>
        <taxon>Tracheophyta</taxon>
        <taxon>Spermatophyta</taxon>
        <taxon>Magnoliopsida</taxon>
        <taxon>eudicotyledons</taxon>
        <taxon>Gunneridae</taxon>
        <taxon>Pentapetalae</taxon>
        <taxon>rosids</taxon>
        <taxon>fabids</taxon>
        <taxon>Fabales</taxon>
        <taxon>Fabaceae</taxon>
        <taxon>Caesalpinioideae</taxon>
        <taxon>mimosoid clade</taxon>
        <taxon>Acacieae</taxon>
        <taxon>Acacia</taxon>
    </lineage>
</organism>
<dbReference type="PANTHER" id="PTHR31170">
    <property type="entry name" value="BNAC04G53230D PROTEIN"/>
    <property type="match status" value="1"/>
</dbReference>
<dbReference type="AlphaFoldDB" id="A0AAE1JXT4"/>
<keyword evidence="1" id="KW-0472">Membrane</keyword>
<protein>
    <submittedName>
        <fullName evidence="2">Uncharacterized protein</fullName>
    </submittedName>
</protein>
<accession>A0AAE1JXT4</accession>
<reference evidence="2" key="1">
    <citation type="submission" date="2023-10" db="EMBL/GenBank/DDBJ databases">
        <title>Chromosome-level genome of the transformable northern wattle, Acacia crassicarpa.</title>
        <authorList>
            <person name="Massaro I."/>
            <person name="Sinha N.R."/>
            <person name="Poethig S."/>
            <person name="Leichty A.R."/>
        </authorList>
    </citation>
    <scope>NUCLEOTIDE SEQUENCE</scope>
    <source>
        <strain evidence="2">Acra3RX</strain>
        <tissue evidence="2">Leaf</tissue>
    </source>
</reference>
<keyword evidence="1" id="KW-1133">Transmembrane helix</keyword>
<proteinExistence type="predicted"/>
<keyword evidence="3" id="KW-1185">Reference proteome</keyword>
<dbReference type="PANTHER" id="PTHR31170:SF18">
    <property type="entry name" value="(WILD MALAYSIAN BANANA) HYPOTHETICAL PROTEIN"/>
    <property type="match status" value="1"/>
</dbReference>
<comment type="caution">
    <text evidence="2">The sequence shown here is derived from an EMBL/GenBank/DDBJ whole genome shotgun (WGS) entry which is preliminary data.</text>
</comment>